<organism evidence="2 3">
    <name type="scientific">Acetobacterium fimetarium</name>
    <dbReference type="NCBI Taxonomy" id="52691"/>
    <lineage>
        <taxon>Bacteria</taxon>
        <taxon>Bacillati</taxon>
        <taxon>Bacillota</taxon>
        <taxon>Clostridia</taxon>
        <taxon>Eubacteriales</taxon>
        <taxon>Eubacteriaceae</taxon>
        <taxon>Acetobacterium</taxon>
    </lineage>
</organism>
<feature type="transmembrane region" description="Helical" evidence="1">
    <location>
        <begin position="72"/>
        <end position="94"/>
    </location>
</feature>
<feature type="transmembrane region" description="Helical" evidence="1">
    <location>
        <begin position="12"/>
        <end position="33"/>
    </location>
</feature>
<dbReference type="EMBL" id="WJBC01000025">
    <property type="protein sequence ID" value="MBC3805337.1"/>
    <property type="molecule type" value="Genomic_DNA"/>
</dbReference>
<name>A0ABR6WXH7_9FIRM</name>
<accession>A0ABR6WXH7</accession>
<feature type="transmembrane region" description="Helical" evidence="1">
    <location>
        <begin position="100"/>
        <end position="120"/>
    </location>
</feature>
<keyword evidence="1" id="KW-0472">Membrane</keyword>
<gene>
    <name evidence="2" type="ORF">GH808_13015</name>
</gene>
<keyword evidence="3" id="KW-1185">Reference proteome</keyword>
<protein>
    <submittedName>
        <fullName evidence="2">Uncharacterized protein</fullName>
    </submittedName>
</protein>
<reference evidence="2 3" key="1">
    <citation type="journal article" date="2020" name="mSystems">
        <title>Defining Genomic and Predicted Metabolic Features of the Acetobacterium Genus.</title>
        <authorList>
            <person name="Ross D.E."/>
            <person name="Marshall C.W."/>
            <person name="Gulliver D."/>
            <person name="May H.D."/>
            <person name="Norman R.S."/>
        </authorList>
    </citation>
    <scope>NUCLEOTIDE SEQUENCE [LARGE SCALE GENOMIC DNA]</scope>
    <source>
        <strain evidence="2 3">DSM 8238</strain>
    </source>
</reference>
<keyword evidence="1" id="KW-1133">Transmembrane helix</keyword>
<feature type="transmembrane region" description="Helical" evidence="1">
    <location>
        <begin position="39"/>
        <end position="60"/>
    </location>
</feature>
<dbReference type="Proteomes" id="UP000603234">
    <property type="component" value="Unassembled WGS sequence"/>
</dbReference>
<evidence type="ECO:0000256" key="1">
    <source>
        <dbReference type="SAM" id="Phobius"/>
    </source>
</evidence>
<dbReference type="RefSeq" id="WP_186843226.1">
    <property type="nucleotide sequence ID" value="NZ_WJBC01000025.1"/>
</dbReference>
<evidence type="ECO:0000313" key="3">
    <source>
        <dbReference type="Proteomes" id="UP000603234"/>
    </source>
</evidence>
<sequence>MKNNSTSILLKGIALLILDMITCMLVFSVWALINISLFPWSFTAILVSLALVNIVVLISGKCIELFGTAMTASLLMSTVLYYLFVMIFTGLNYITISPKWYIVIFLITTLVYAFIVLGLYSSGVNKSKDMIKHGIEQGKVQNVKLQLIEIKKNIMSTINFMTKENHAKMVEAFDSMNERLNASTPFGRTNKTVILDYEDQIHAKLTSINEDILLLNASNDETGKSITEALMDVKALIIYREKLMS</sequence>
<comment type="caution">
    <text evidence="2">The sequence shown here is derived from an EMBL/GenBank/DDBJ whole genome shotgun (WGS) entry which is preliminary data.</text>
</comment>
<keyword evidence="1" id="KW-0812">Transmembrane</keyword>
<evidence type="ECO:0000313" key="2">
    <source>
        <dbReference type="EMBL" id="MBC3805337.1"/>
    </source>
</evidence>
<proteinExistence type="predicted"/>